<evidence type="ECO:0000313" key="1">
    <source>
        <dbReference type="EMBL" id="GEU52310.1"/>
    </source>
</evidence>
<proteinExistence type="predicted"/>
<accession>A0A6L2KUA2</accession>
<protein>
    <submittedName>
        <fullName evidence="1">Retrovirus-related Pol polyprotein from transposon TNT 1-94</fullName>
    </submittedName>
</protein>
<reference evidence="1" key="1">
    <citation type="journal article" date="2019" name="Sci. Rep.">
        <title>Draft genome of Tanacetum cinerariifolium, the natural source of mosquito coil.</title>
        <authorList>
            <person name="Yamashiro T."/>
            <person name="Shiraishi A."/>
            <person name="Satake H."/>
            <person name="Nakayama K."/>
        </authorList>
    </citation>
    <scope>NUCLEOTIDE SEQUENCE</scope>
</reference>
<dbReference type="AlphaFoldDB" id="A0A6L2KUA2"/>
<gene>
    <name evidence="1" type="ORF">Tci_024288</name>
</gene>
<organism evidence="1">
    <name type="scientific">Tanacetum cinerariifolium</name>
    <name type="common">Dalmatian daisy</name>
    <name type="synonym">Chrysanthemum cinerariifolium</name>
    <dbReference type="NCBI Taxonomy" id="118510"/>
    <lineage>
        <taxon>Eukaryota</taxon>
        <taxon>Viridiplantae</taxon>
        <taxon>Streptophyta</taxon>
        <taxon>Embryophyta</taxon>
        <taxon>Tracheophyta</taxon>
        <taxon>Spermatophyta</taxon>
        <taxon>Magnoliopsida</taxon>
        <taxon>eudicotyledons</taxon>
        <taxon>Gunneridae</taxon>
        <taxon>Pentapetalae</taxon>
        <taxon>asterids</taxon>
        <taxon>campanulids</taxon>
        <taxon>Asterales</taxon>
        <taxon>Asteraceae</taxon>
        <taxon>Asteroideae</taxon>
        <taxon>Anthemideae</taxon>
        <taxon>Anthemidinae</taxon>
        <taxon>Tanacetum</taxon>
    </lineage>
</organism>
<comment type="caution">
    <text evidence="1">The sequence shown here is derived from an EMBL/GenBank/DDBJ whole genome shotgun (WGS) entry which is preliminary data.</text>
</comment>
<sequence>MRAKSRHAKSSKMKDWKPTGKVFTSVGYRWLPTGRTFTIDGTKCPMTKITSTKVVPPKETSQTLVVQIVLLYLDSGCSKHMTGRRSQLIKFVDKFLGTARFDNDHIEKIIGAEVVLTACYTQNHSLICKRHNKTPYELLHDKRSDLKYLHVFGALCYPTNDSEDLGKMKPKANLGISLAMLQQRKLTESIRDGPIWLWKLYTTPLSTSIEQDTPAASTSSTTQETQSLVIHDGVDEQLKSATFNNDPFQDVLTSEPSAVNPTLFKRKEGKDILMTKFALEIFKKYGMNFSDSIDTPILDITKLDKDLHEKTVDPIHYHEQVENDVVELYFFQTEYQLADIFTKVLPRERFEFLINKVRLQKIQGLKMNDWESVEIKGLDDADGMLLEGLEYSPSHYK</sequence>
<name>A0A6L2KUA2_TANCI</name>
<dbReference type="EMBL" id="BKCJ010002995">
    <property type="protein sequence ID" value="GEU52310.1"/>
    <property type="molecule type" value="Genomic_DNA"/>
</dbReference>